<dbReference type="Pfam" id="PF03466">
    <property type="entry name" value="LysR_substrate"/>
    <property type="match status" value="1"/>
</dbReference>
<dbReference type="GO" id="GO:0043565">
    <property type="term" value="F:sequence-specific DNA binding"/>
    <property type="evidence" value="ECO:0007669"/>
    <property type="project" value="TreeGrafter"/>
</dbReference>
<evidence type="ECO:0000256" key="2">
    <source>
        <dbReference type="ARBA" id="ARBA00023015"/>
    </source>
</evidence>
<dbReference type="GO" id="GO:0006351">
    <property type="term" value="P:DNA-templated transcription"/>
    <property type="evidence" value="ECO:0007669"/>
    <property type="project" value="TreeGrafter"/>
</dbReference>
<dbReference type="SUPFAM" id="SSF46785">
    <property type="entry name" value="Winged helix' DNA-binding domain"/>
    <property type="match status" value="1"/>
</dbReference>
<keyword evidence="2" id="KW-0805">Transcription regulation</keyword>
<dbReference type="GO" id="GO:0003700">
    <property type="term" value="F:DNA-binding transcription factor activity"/>
    <property type="evidence" value="ECO:0007669"/>
    <property type="project" value="InterPro"/>
</dbReference>
<evidence type="ECO:0000313" key="6">
    <source>
        <dbReference type="EMBL" id="NYF79384.1"/>
    </source>
</evidence>
<dbReference type="PANTHER" id="PTHR30537">
    <property type="entry name" value="HTH-TYPE TRANSCRIPTIONAL REGULATOR"/>
    <property type="match status" value="1"/>
</dbReference>
<dbReference type="InterPro" id="IPR036388">
    <property type="entry name" value="WH-like_DNA-bd_sf"/>
</dbReference>
<dbReference type="InterPro" id="IPR005119">
    <property type="entry name" value="LysR_subst-bd"/>
</dbReference>
<keyword evidence="7" id="KW-1185">Reference proteome</keyword>
<dbReference type="Proteomes" id="UP000589520">
    <property type="component" value="Unassembled WGS sequence"/>
</dbReference>
<reference evidence="6 7" key="1">
    <citation type="submission" date="2020-07" db="EMBL/GenBank/DDBJ databases">
        <title>Genomic Encyclopedia of Type Strains, Phase IV (KMG-V): Genome sequencing to study the core and pangenomes of soil and plant-associated prokaryotes.</title>
        <authorList>
            <person name="Whitman W."/>
        </authorList>
    </citation>
    <scope>NUCLEOTIDE SEQUENCE [LARGE SCALE GENOMIC DNA]</scope>
    <source>
        <strain evidence="6 7">X4EP2</strain>
    </source>
</reference>
<keyword evidence="4" id="KW-0804">Transcription</keyword>
<dbReference type="Gene3D" id="1.10.10.10">
    <property type="entry name" value="Winged helix-like DNA-binding domain superfamily/Winged helix DNA-binding domain"/>
    <property type="match status" value="1"/>
</dbReference>
<dbReference type="PROSITE" id="PS50931">
    <property type="entry name" value="HTH_LYSR"/>
    <property type="match status" value="1"/>
</dbReference>
<comment type="caution">
    <text evidence="6">The sequence shown here is derived from an EMBL/GenBank/DDBJ whole genome shotgun (WGS) entry which is preliminary data.</text>
</comment>
<dbReference type="EMBL" id="JACCCW010000001">
    <property type="protein sequence ID" value="NYF79384.1"/>
    <property type="molecule type" value="Genomic_DNA"/>
</dbReference>
<dbReference type="InterPro" id="IPR000847">
    <property type="entry name" value="LysR_HTH_N"/>
</dbReference>
<evidence type="ECO:0000313" key="7">
    <source>
        <dbReference type="Proteomes" id="UP000589520"/>
    </source>
</evidence>
<organism evidence="6 7">
    <name type="scientific">Granulicella arctica</name>
    <dbReference type="NCBI Taxonomy" id="940613"/>
    <lineage>
        <taxon>Bacteria</taxon>
        <taxon>Pseudomonadati</taxon>
        <taxon>Acidobacteriota</taxon>
        <taxon>Terriglobia</taxon>
        <taxon>Terriglobales</taxon>
        <taxon>Acidobacteriaceae</taxon>
        <taxon>Granulicella</taxon>
    </lineage>
</organism>
<dbReference type="FunFam" id="1.10.10.10:FF:000001">
    <property type="entry name" value="LysR family transcriptional regulator"/>
    <property type="match status" value="1"/>
</dbReference>
<dbReference type="PANTHER" id="PTHR30537:SF5">
    <property type="entry name" value="HTH-TYPE TRANSCRIPTIONAL ACTIVATOR TTDR-RELATED"/>
    <property type="match status" value="1"/>
</dbReference>
<dbReference type="InterPro" id="IPR058163">
    <property type="entry name" value="LysR-type_TF_proteobact-type"/>
</dbReference>
<evidence type="ECO:0000256" key="1">
    <source>
        <dbReference type="ARBA" id="ARBA00009437"/>
    </source>
</evidence>
<proteinExistence type="inferred from homology"/>
<dbReference type="AlphaFoldDB" id="A0A7Y9PGD0"/>
<accession>A0A7Y9PGD0</accession>
<evidence type="ECO:0000259" key="5">
    <source>
        <dbReference type="PROSITE" id="PS50931"/>
    </source>
</evidence>
<protein>
    <submittedName>
        <fullName evidence="6">DNA-binding transcriptional LysR family regulator</fullName>
    </submittedName>
</protein>
<feature type="domain" description="HTH lysR-type" evidence="5">
    <location>
        <begin position="1"/>
        <end position="59"/>
    </location>
</feature>
<comment type="similarity">
    <text evidence="1">Belongs to the LysR transcriptional regulatory family.</text>
</comment>
<dbReference type="SUPFAM" id="SSF53850">
    <property type="entry name" value="Periplasmic binding protein-like II"/>
    <property type="match status" value="1"/>
</dbReference>
<evidence type="ECO:0000256" key="3">
    <source>
        <dbReference type="ARBA" id="ARBA00023125"/>
    </source>
</evidence>
<dbReference type="RefSeq" id="WP_179489616.1">
    <property type="nucleotide sequence ID" value="NZ_JACCCW010000001.1"/>
</dbReference>
<sequence length="294" mass="32444">MGQLESIAVFVKAVERGSFAAAAEELRLTGTMVGHHVRTLEKRLGTTLLNRTTRRQNLTEAGRLYYEPCKRILLEVADAQSDVADIQFIPRGRLKVWSQVTFGVHALTPACADFIASNPKVSIDLVVCDRPIDRIKEEFDVLFCIGDLEDSSLIVHGLRPYASVICAAPDYLKKNGVPLQPADLSRHVCLGLAHPIASKEWRLEVPQGTIVIPVSLAMTINNGEALRKAALSGLGIVMQPEMLLANDIEAGRLVPLFEEYTPAPKAMHMLTFPLKRPTAKLRAFIDFARARFGH</sequence>
<name>A0A7Y9PGD0_9BACT</name>
<dbReference type="Pfam" id="PF00126">
    <property type="entry name" value="HTH_1"/>
    <property type="match status" value="1"/>
</dbReference>
<dbReference type="Gene3D" id="3.40.190.290">
    <property type="match status" value="1"/>
</dbReference>
<evidence type="ECO:0000256" key="4">
    <source>
        <dbReference type="ARBA" id="ARBA00023163"/>
    </source>
</evidence>
<gene>
    <name evidence="6" type="ORF">HDF17_001671</name>
</gene>
<keyword evidence="3 6" id="KW-0238">DNA-binding</keyword>
<dbReference type="InterPro" id="IPR036390">
    <property type="entry name" value="WH_DNA-bd_sf"/>
</dbReference>